<proteinExistence type="predicted"/>
<evidence type="ECO:0000313" key="4">
    <source>
        <dbReference type="Proteomes" id="UP000273140"/>
    </source>
</evidence>
<dbReference type="InterPro" id="IPR028229">
    <property type="entry name" value="Integrase_rpt"/>
</dbReference>
<name>A0A3M4K195_PSESF</name>
<feature type="region of interest" description="Disordered" evidence="2">
    <location>
        <begin position="1228"/>
        <end position="1249"/>
    </location>
</feature>
<dbReference type="Pfam" id="PF14882">
    <property type="entry name" value="INT_rpt"/>
    <property type="match status" value="5"/>
</dbReference>
<dbReference type="Gene3D" id="1.10.443.10">
    <property type="entry name" value="Intergrase catalytic core"/>
    <property type="match status" value="1"/>
</dbReference>
<dbReference type="RefSeq" id="WP_229614230.1">
    <property type="nucleotide sequence ID" value="NZ_RBRB01000451.1"/>
</dbReference>
<dbReference type="Proteomes" id="UP000273140">
    <property type="component" value="Unassembled WGS sequence"/>
</dbReference>
<keyword evidence="1" id="KW-0233">DNA recombination</keyword>
<dbReference type="SUPFAM" id="SSF56349">
    <property type="entry name" value="DNA breaking-rejoining enzymes"/>
    <property type="match status" value="1"/>
</dbReference>
<reference evidence="3 4" key="1">
    <citation type="submission" date="2018-08" db="EMBL/GenBank/DDBJ databases">
        <title>Recombination of ecologically and evolutionarily significant loci maintains genetic cohesion in the Pseudomonas syringae species complex.</title>
        <authorList>
            <person name="Dillon M."/>
            <person name="Thakur S."/>
            <person name="Almeida R.N.D."/>
            <person name="Weir B.S."/>
            <person name="Guttman D.S."/>
        </authorList>
    </citation>
    <scope>NUCLEOTIDE SEQUENCE [LARGE SCALE GENOMIC DNA]</scope>
    <source>
        <strain evidence="3 4">ICMP 19074</strain>
    </source>
</reference>
<gene>
    <name evidence="3" type="ORF">ALQ07_04185</name>
</gene>
<dbReference type="InterPro" id="IPR013762">
    <property type="entry name" value="Integrase-like_cat_sf"/>
</dbReference>
<dbReference type="EMBL" id="RBRB01000451">
    <property type="protein sequence ID" value="RMQ22773.1"/>
    <property type="molecule type" value="Genomic_DNA"/>
</dbReference>
<dbReference type="GO" id="GO:0015074">
    <property type="term" value="P:DNA integration"/>
    <property type="evidence" value="ECO:0007669"/>
    <property type="project" value="InterPro"/>
</dbReference>
<feature type="compositionally biased region" description="Basic and acidic residues" evidence="2">
    <location>
        <begin position="1232"/>
        <end position="1249"/>
    </location>
</feature>
<dbReference type="AlphaFoldDB" id="A0A3M4K195"/>
<accession>A0A3M4K195</accession>
<feature type="compositionally biased region" description="Basic and acidic residues" evidence="2">
    <location>
        <begin position="13"/>
        <end position="23"/>
    </location>
</feature>
<dbReference type="GO" id="GO:0006310">
    <property type="term" value="P:DNA recombination"/>
    <property type="evidence" value="ECO:0007669"/>
    <property type="project" value="UniProtKB-KW"/>
</dbReference>
<sequence length="1249" mass="142666">MNEFDQGSGNGHDVGDGGDEGRISKVTGKRLPTRITPGNVRPALISADFLSYEEASLFCRTNGVAQKQQYNALRKKYPELPRKPDIHYGDQWDTWNKFFGIPEPYATLEECRDAALAIGIEGFADYKKRRFEDPRLPADPSIVYENFPKKFAEFIGKEIPSYETYAEASEAAVRLGFKTRDTYLRNRKKDPKLPVGPSWAYPNDWKGWAHFLHIKFEFLIAPEQRGFYATYDEFKTAVARLGLKTQREYQLGYFRDPKLPSRPDNTYFDEWEGWKRAMAGRGVHYDTWQEARAVALQHRFCGSKDYHTRYKVDDRLPSDPIKKYKDFPGFDVFLLPNAYDQLDDVRLASKILKIKGREDYEEARTRFPVLPEAPDLLFADEWVSWPDACGLPTPYSYSELQELAQLHNCKTLDEYRKLWAKLKDSRMPWKPEDAYEEWVNVYEFLGNGLPAKLIYMPEECRLWRDDIQIHINSARSKGQRELWVCRFVRDYIMPNGLGKSVQEFLTGGRADVKSFKAFLDTYGETHHGRRAWFAINEYLEDALKRHFTEEDERGFLYRVAGATNPLAGVEVEGGKAPPSESVKPVLAYFCVEEARKWIVPEDATSFRDLKSIQSFDGDYYPVDESVIDPDDPNCIYRKSGDQYYIWYPVHWMALYTLVSVPARGRQIMYNDSGEADEYIVELVSGAPTWVKNTERLATLGRQQGFITHSAEGDWGMYFTSNKTSYDGVGYNVAWIPDRLVYWLTVLRDWQRKYNPVSRVTPWIDCATRCNLSKKKLARKTPNVFLFRGWREAQPPIFAPSMTSRLAAALYFTQSNSVELATFESGGSKSALSRYSSIYTPHSMRVSLITAYVLDFGLPVSIIMKIAGHSSIVMSLYYTKVGSAKLRFEMAEAEKRALLRKTQDIQIMIEQQRLDDLQEQMVSNSEEALSAILSGQTGTQLVRDYGICPYAGSRCTDGGEKLTSSSWTPVPAGYIGIQNCPRCRHFVSGPVFMGGLAALWNEISLSANLLWEHYSTLENEQQQHRNRIQELDYLEAQMEASGGEFDELERLQCERANRKLHSEMEGVATKMDMYLCDMQAITKLIEDSKIALYRQAQSKGAGAHGGSVQLIASDRSELTVGYRETSLFQQLNEVCVNATIYQSASAVMATPRRSQIIDRMAMLNNVRPRMFELSESEQLVLGNQVTDFFFKRLNSRVLVDQLFSGELLLSDLHGPEAISHEEFTQVLASGGEGSERGIGRSAHRLDTAES</sequence>
<feature type="region of interest" description="Disordered" evidence="2">
    <location>
        <begin position="1"/>
        <end position="33"/>
    </location>
</feature>
<dbReference type="InterPro" id="IPR024965">
    <property type="entry name" value="Putative_integrase"/>
</dbReference>
<dbReference type="Pfam" id="PF13009">
    <property type="entry name" value="Integrase_2"/>
    <property type="match status" value="1"/>
</dbReference>
<evidence type="ECO:0000256" key="2">
    <source>
        <dbReference type="SAM" id="MobiDB-lite"/>
    </source>
</evidence>
<comment type="caution">
    <text evidence="3">The sequence shown here is derived from an EMBL/GenBank/DDBJ whole genome shotgun (WGS) entry which is preliminary data.</text>
</comment>
<evidence type="ECO:0000256" key="1">
    <source>
        <dbReference type="ARBA" id="ARBA00023172"/>
    </source>
</evidence>
<protein>
    <submittedName>
        <fullName evidence="3">Phage integrase protein</fullName>
    </submittedName>
</protein>
<evidence type="ECO:0000313" key="3">
    <source>
        <dbReference type="EMBL" id="RMQ22773.1"/>
    </source>
</evidence>
<dbReference type="GO" id="GO:0003677">
    <property type="term" value="F:DNA binding"/>
    <property type="evidence" value="ECO:0007669"/>
    <property type="project" value="InterPro"/>
</dbReference>
<dbReference type="InterPro" id="IPR011010">
    <property type="entry name" value="DNA_brk_join_enz"/>
</dbReference>
<organism evidence="3 4">
    <name type="scientific">Pseudomonas syringae pv. actinidiae</name>
    <dbReference type="NCBI Taxonomy" id="103796"/>
    <lineage>
        <taxon>Bacteria</taxon>
        <taxon>Pseudomonadati</taxon>
        <taxon>Pseudomonadota</taxon>
        <taxon>Gammaproteobacteria</taxon>
        <taxon>Pseudomonadales</taxon>
        <taxon>Pseudomonadaceae</taxon>
        <taxon>Pseudomonas</taxon>
        <taxon>Pseudomonas syringae</taxon>
    </lineage>
</organism>